<gene>
    <name evidence="1" type="ORF">SAMN05216313_105117</name>
</gene>
<dbReference type="Pfam" id="PF18988">
    <property type="entry name" value="DUF5721"/>
    <property type="match status" value="1"/>
</dbReference>
<dbReference type="EMBL" id="FOIM01000005">
    <property type="protein sequence ID" value="SET37036.1"/>
    <property type="molecule type" value="Genomic_DNA"/>
</dbReference>
<evidence type="ECO:0000313" key="2">
    <source>
        <dbReference type="Proteomes" id="UP000198508"/>
    </source>
</evidence>
<keyword evidence="2" id="KW-1185">Reference proteome</keyword>
<dbReference type="Proteomes" id="UP000198508">
    <property type="component" value="Unassembled WGS sequence"/>
</dbReference>
<protein>
    <submittedName>
        <fullName evidence="1">Uncharacterized protein</fullName>
    </submittedName>
</protein>
<proteinExistence type="predicted"/>
<dbReference type="AlphaFoldDB" id="A0A1I0DYC8"/>
<dbReference type="RefSeq" id="WP_092361720.1">
    <property type="nucleotide sequence ID" value="NZ_CABJCG010000004.1"/>
</dbReference>
<evidence type="ECO:0000313" key="1">
    <source>
        <dbReference type="EMBL" id="SET37036.1"/>
    </source>
</evidence>
<accession>A0A1I0DYC8</accession>
<organism evidence="1 2">
    <name type="scientific">Enterocloster lavalensis</name>
    <dbReference type="NCBI Taxonomy" id="460384"/>
    <lineage>
        <taxon>Bacteria</taxon>
        <taxon>Bacillati</taxon>
        <taxon>Bacillota</taxon>
        <taxon>Clostridia</taxon>
        <taxon>Lachnospirales</taxon>
        <taxon>Lachnospiraceae</taxon>
        <taxon>Enterocloster</taxon>
    </lineage>
</organism>
<sequence length="163" mass="18494">MVGLKIEDVKGFTSKLFVKEDFDLFLVKEVQIVTFNSFSIDGHIRKGYFSEEELEEIGDEGFAPWKLLRPVCFGLIKGKRLPGSFHIVLQLPASQVERFASGNGVEAGQIQGMYLNIRYEDGALYCITGLSLGFFTLDKTLEDLWDRSAEEFLRKRGIACLRE</sequence>
<dbReference type="GeneID" id="93276459"/>
<reference evidence="2" key="1">
    <citation type="submission" date="2016-10" db="EMBL/GenBank/DDBJ databases">
        <authorList>
            <person name="Varghese N."/>
            <person name="Submissions S."/>
        </authorList>
    </citation>
    <scope>NUCLEOTIDE SEQUENCE [LARGE SCALE GENOMIC DNA]</scope>
    <source>
        <strain evidence="2">NLAE-zl-G277</strain>
    </source>
</reference>
<dbReference type="STRING" id="460384.SAMN05216313_105117"/>
<dbReference type="InterPro" id="IPR043779">
    <property type="entry name" value="DUF5721"/>
</dbReference>
<name>A0A1I0DYC8_9FIRM</name>